<organism evidence="6 7">
    <name type="scientific">Madurella fahalii</name>
    <dbReference type="NCBI Taxonomy" id="1157608"/>
    <lineage>
        <taxon>Eukaryota</taxon>
        <taxon>Fungi</taxon>
        <taxon>Dikarya</taxon>
        <taxon>Ascomycota</taxon>
        <taxon>Pezizomycotina</taxon>
        <taxon>Sordariomycetes</taxon>
        <taxon>Sordariomycetidae</taxon>
        <taxon>Sordariales</taxon>
        <taxon>Sordariales incertae sedis</taxon>
        <taxon>Madurella</taxon>
    </lineage>
</organism>
<dbReference type="SUPFAM" id="SSF52768">
    <property type="entry name" value="Arginase/deacetylase"/>
    <property type="match status" value="1"/>
</dbReference>
<keyword evidence="5" id="KW-0732">Signal</keyword>
<dbReference type="GeneID" id="98173443"/>
<dbReference type="Gene3D" id="3.40.800.10">
    <property type="entry name" value="Ureohydrolase domain"/>
    <property type="match status" value="1"/>
</dbReference>
<dbReference type="Pfam" id="PF00491">
    <property type="entry name" value="Arginase"/>
    <property type="match status" value="1"/>
</dbReference>
<gene>
    <name evidence="6" type="ORF">MFIFM68171_02698</name>
</gene>
<proteinExistence type="inferred from homology"/>
<comment type="similarity">
    <text evidence="3 4">Belongs to the arginase family.</text>
</comment>
<dbReference type="InterPro" id="IPR020855">
    <property type="entry name" value="Ureohydrolase_Mn_BS"/>
</dbReference>
<dbReference type="PRINTS" id="PR00116">
    <property type="entry name" value="ARGINASE"/>
</dbReference>
<sequence>MTRYSPPTTHRLGAVLLLFALLCQGCRPKIPFGSWFYDSTQTVLSTIAETEEDEVPWGLSTYANVPFVPCLSRSGERFKSYDIAILGAPFDTATTGKPGARFGPHAIRSGSWRILPEFAWSIYTGENVFKSGARIVDCGDVPMTWLDNFVALKQLERAHEVVISRRPMSDRLSPIPRVVTLGGDHTTTLFALRAAFKKWGQLAVIHFDAHIDTWDPKILGGDLSEYAGLNHGTFLHIAHEEGLISNKSIHAGIRAPLSHPTGDMENDRRCGFMSVTAREIDRVGITGIVTKLKERVGDARVYISVDIDVLDPAFAPATGTAEPGGWSTRELLTVLDALAGLKVVGADIVEVAPAYDTAGETTGLAAAEIVQSLLYLMLKSPLT</sequence>
<accession>A0ABQ0G3Z6</accession>
<keyword evidence="2 4" id="KW-0378">Hydrolase</keyword>
<dbReference type="PROSITE" id="PS01053">
    <property type="entry name" value="ARGINASE_1"/>
    <property type="match status" value="1"/>
</dbReference>
<evidence type="ECO:0000256" key="2">
    <source>
        <dbReference type="ARBA" id="ARBA00022801"/>
    </source>
</evidence>
<evidence type="ECO:0000313" key="7">
    <source>
        <dbReference type="Proteomes" id="UP001628179"/>
    </source>
</evidence>
<evidence type="ECO:0000256" key="5">
    <source>
        <dbReference type="SAM" id="SignalP"/>
    </source>
</evidence>
<dbReference type="Proteomes" id="UP001628179">
    <property type="component" value="Unassembled WGS sequence"/>
</dbReference>
<keyword evidence="1" id="KW-0479">Metal-binding</keyword>
<dbReference type="PANTHER" id="PTHR11358">
    <property type="entry name" value="ARGINASE/AGMATINASE"/>
    <property type="match status" value="1"/>
</dbReference>
<dbReference type="InterPro" id="IPR023696">
    <property type="entry name" value="Ureohydrolase_dom_sf"/>
</dbReference>
<evidence type="ECO:0000256" key="3">
    <source>
        <dbReference type="PROSITE-ProRule" id="PRU00742"/>
    </source>
</evidence>
<evidence type="ECO:0000256" key="4">
    <source>
        <dbReference type="RuleBase" id="RU003684"/>
    </source>
</evidence>
<feature type="signal peptide" evidence="5">
    <location>
        <begin position="1"/>
        <end position="28"/>
    </location>
</feature>
<dbReference type="InterPro" id="IPR006035">
    <property type="entry name" value="Ureohydrolase"/>
</dbReference>
<dbReference type="EMBL" id="BAAFSV010000001">
    <property type="protein sequence ID" value="GAB1312488.1"/>
    <property type="molecule type" value="Genomic_DNA"/>
</dbReference>
<protein>
    <recommendedName>
        <fullName evidence="8">Agmatinase</fullName>
    </recommendedName>
</protein>
<reference evidence="6 7" key="1">
    <citation type="submission" date="2024-09" db="EMBL/GenBank/DDBJ databases">
        <title>Itraconazole resistance in Madurella fahalii resulting from another homologue of gene encoding cytochrome P450 14-alpha sterol demethylase (CYP51).</title>
        <authorList>
            <person name="Yoshioka I."/>
            <person name="Fahal A.H."/>
            <person name="Kaneko S."/>
            <person name="Yaguchi T."/>
        </authorList>
    </citation>
    <scope>NUCLEOTIDE SEQUENCE [LARGE SCALE GENOMIC DNA]</scope>
    <source>
        <strain evidence="6 7">IFM 68171</strain>
    </source>
</reference>
<dbReference type="PANTHER" id="PTHR11358:SF28">
    <property type="entry name" value="HYPOTHETICAL ARGINASE FAMILY PROTEIN (EUROFUNG)"/>
    <property type="match status" value="1"/>
</dbReference>
<dbReference type="RefSeq" id="XP_070914221.1">
    <property type="nucleotide sequence ID" value="XM_071058120.1"/>
</dbReference>
<dbReference type="PROSITE" id="PS51409">
    <property type="entry name" value="ARGINASE_2"/>
    <property type="match status" value="1"/>
</dbReference>
<name>A0ABQ0G3Z6_9PEZI</name>
<evidence type="ECO:0000313" key="6">
    <source>
        <dbReference type="EMBL" id="GAB1312488.1"/>
    </source>
</evidence>
<dbReference type="CDD" id="cd11592">
    <property type="entry name" value="Agmatinase_PAH"/>
    <property type="match status" value="1"/>
</dbReference>
<keyword evidence="7" id="KW-1185">Reference proteome</keyword>
<comment type="caution">
    <text evidence="6">The sequence shown here is derived from an EMBL/GenBank/DDBJ whole genome shotgun (WGS) entry which is preliminary data.</text>
</comment>
<evidence type="ECO:0000256" key="1">
    <source>
        <dbReference type="ARBA" id="ARBA00022723"/>
    </source>
</evidence>
<evidence type="ECO:0008006" key="8">
    <source>
        <dbReference type="Google" id="ProtNLM"/>
    </source>
</evidence>
<feature type="chain" id="PRO_5047322086" description="Agmatinase" evidence="5">
    <location>
        <begin position="29"/>
        <end position="383"/>
    </location>
</feature>